<dbReference type="Pfam" id="PF08448">
    <property type="entry name" value="PAS_4"/>
    <property type="match status" value="1"/>
</dbReference>
<accession>A0A2Z6G8N6</accession>
<dbReference type="Gene3D" id="3.20.20.450">
    <property type="entry name" value="EAL domain"/>
    <property type="match status" value="1"/>
</dbReference>
<evidence type="ECO:0000259" key="3">
    <source>
        <dbReference type="PROSITE" id="PS50883"/>
    </source>
</evidence>
<dbReference type="InterPro" id="IPR043128">
    <property type="entry name" value="Rev_trsase/Diguanyl_cyclase"/>
</dbReference>
<dbReference type="KEGG" id="fam:OYT1_ch0178"/>
<evidence type="ECO:0000259" key="1">
    <source>
        <dbReference type="PROSITE" id="PS50112"/>
    </source>
</evidence>
<dbReference type="PROSITE" id="PS50887">
    <property type="entry name" value="GGDEF"/>
    <property type="match status" value="1"/>
</dbReference>
<dbReference type="SUPFAM" id="SSF141868">
    <property type="entry name" value="EAL domain-like"/>
    <property type="match status" value="1"/>
</dbReference>
<dbReference type="InterPro" id="IPR001633">
    <property type="entry name" value="EAL_dom"/>
</dbReference>
<evidence type="ECO:0000259" key="2">
    <source>
        <dbReference type="PROSITE" id="PS50113"/>
    </source>
</evidence>
<dbReference type="Gene3D" id="3.30.70.270">
    <property type="match status" value="1"/>
</dbReference>
<dbReference type="EMBL" id="AP018738">
    <property type="protein sequence ID" value="BBE49753.1"/>
    <property type="molecule type" value="Genomic_DNA"/>
</dbReference>
<feature type="domain" description="EAL" evidence="3">
    <location>
        <begin position="815"/>
        <end position="1070"/>
    </location>
</feature>
<dbReference type="Pfam" id="PF00563">
    <property type="entry name" value="EAL"/>
    <property type="match status" value="1"/>
</dbReference>
<feature type="domain" description="PAS" evidence="1">
    <location>
        <begin position="393"/>
        <end position="455"/>
    </location>
</feature>
<dbReference type="InterPro" id="IPR013656">
    <property type="entry name" value="PAS_4"/>
</dbReference>
<reference evidence="5 6" key="1">
    <citation type="submission" date="2018-06" db="EMBL/GenBank/DDBJ databases">
        <title>OYT1 Genome Sequencing.</title>
        <authorList>
            <person name="Kato S."/>
            <person name="Itoh T."/>
            <person name="Ohkuma M."/>
        </authorList>
    </citation>
    <scope>NUCLEOTIDE SEQUENCE [LARGE SCALE GENOMIC DNA]</scope>
    <source>
        <strain evidence="5 6">OYT1</strain>
    </source>
</reference>
<dbReference type="Pfam" id="PF00990">
    <property type="entry name" value="GGDEF"/>
    <property type="match status" value="1"/>
</dbReference>
<dbReference type="RefSeq" id="WP_062625783.1">
    <property type="nucleotide sequence ID" value="NZ_AP018738.1"/>
</dbReference>
<dbReference type="InterPro" id="IPR000700">
    <property type="entry name" value="PAS-assoc_C"/>
</dbReference>
<dbReference type="PANTHER" id="PTHR44757:SF2">
    <property type="entry name" value="BIOFILM ARCHITECTURE MAINTENANCE PROTEIN MBAA"/>
    <property type="match status" value="1"/>
</dbReference>
<proteinExistence type="predicted"/>
<feature type="domain" description="GGDEF" evidence="4">
    <location>
        <begin position="673"/>
        <end position="806"/>
    </location>
</feature>
<dbReference type="SUPFAM" id="SSF55785">
    <property type="entry name" value="PYP-like sensor domain (PAS domain)"/>
    <property type="match status" value="5"/>
</dbReference>
<feature type="domain" description="PAS" evidence="1">
    <location>
        <begin position="263"/>
        <end position="335"/>
    </location>
</feature>
<protein>
    <submittedName>
        <fullName evidence="5">Cyclic di-GMP phosphodiesterase Gmr</fullName>
    </submittedName>
</protein>
<dbReference type="PANTHER" id="PTHR44757">
    <property type="entry name" value="DIGUANYLATE CYCLASE DGCP"/>
    <property type="match status" value="1"/>
</dbReference>
<dbReference type="InterPro" id="IPR052155">
    <property type="entry name" value="Biofilm_reg_signaling"/>
</dbReference>
<sequence length="1074" mass="121052">MKKTEPMTLDRYRLLFDMAADCMLILDMTGRIVEVNRSGAEQRGYSQQEMIGRRISEFDPPEFASRVPERMRTLMLNGQARFESAHICKDGRVMPVEIHSRVIELDGAIHVLSVIRDITAQKETLGIIDQSRIQLEQQHAFSRAVLNNAPMGMHMYCVDSDGHLVFSGANPAADHILGVDNCQFIGKTIEEAFPALIATEVPSQYRRVAAYGGTWFTQQISYQEGRINGAYAVSAFQTLPNQMAVFFQDITASKQQEQALKESEERWKFALEGAGDGVWDWNPKTDQAIFSERWMEMVGYFDHDFPQLGAAWIEHLHPEDKARVTHAIAEYLNGTESSYSVEFRMRCKNGSWKWILARGMLASRDEQGNPLRMVGTHSDLTNRKQAEQEMAEKTSLLVATLESTADGILVVDSAGKITSYNQQFMRLWGIPDAVMAGGDDATAIAYVLDQLVDPDGFLSTVRMLYQQPAEESFDVLAFRDGRHFERYSRPQCIGEQIVGRVWSFRDISKRRQAEESLKLASMVYGNSTEAIMVVDANDNIVATNPAFTLTTGFSESEVVGKNPRLLSSGRQGASFYREMWQALKQTGRWQGEVWNRRKNGEVFAEQLSINTIYHPDGSVNRRIALFLDITDKKHADELVWRQANYDTLTGLPNRRMLRDRLEQEIKKTQRSQTSLAILIIDLDRFKEINDTLGHHIGDDLLVEASRRIEACVRESDTVGRLGGDEFTVLLSQLNGVGDVERLAGQLLERLVAPYKLGEELVYSSASIGISIYPDDTTQPSQLMQYADRAMYAAKGQGKGRFSFFTPSLQADALNRLRLSSELAGVLESGQLRVYFQPIVELSTNNIFKAEALLRWIHPARGMISPMTFIPLAEETGHIIPIGEWVLHESVRWLKRWNQLSHGGFQISVNKSPIQFRSGDSADVLWVSHLKENGLSGRNLCVEITESLLLNTDETTSRKLFSFRDAGIQVSIDDFGTGYSSLSYLKKFDIDYLKIDQSFVRNMASDPSDYALCEAIVVMAHKLGLKVIAEGVETLEQRDLLLKIGCDFGQGYYFSRPIPGEELDSMLTQNSGYSH</sequence>
<dbReference type="GO" id="GO:0003824">
    <property type="term" value="F:catalytic activity"/>
    <property type="evidence" value="ECO:0007669"/>
    <property type="project" value="UniProtKB-ARBA"/>
</dbReference>
<dbReference type="PROSITE" id="PS50883">
    <property type="entry name" value="EAL"/>
    <property type="match status" value="1"/>
</dbReference>
<dbReference type="InterPro" id="IPR000014">
    <property type="entry name" value="PAS"/>
</dbReference>
<dbReference type="InterPro" id="IPR013655">
    <property type="entry name" value="PAS_fold_3"/>
</dbReference>
<dbReference type="Proteomes" id="UP000033070">
    <property type="component" value="Chromosome"/>
</dbReference>
<dbReference type="InterPro" id="IPR035965">
    <property type="entry name" value="PAS-like_dom_sf"/>
</dbReference>
<dbReference type="SMART" id="SM00091">
    <property type="entry name" value="PAS"/>
    <property type="match status" value="5"/>
</dbReference>
<organism evidence="5 6">
    <name type="scientific">Ferriphaselus amnicola</name>
    <dbReference type="NCBI Taxonomy" id="1188319"/>
    <lineage>
        <taxon>Bacteria</taxon>
        <taxon>Pseudomonadati</taxon>
        <taxon>Pseudomonadota</taxon>
        <taxon>Betaproteobacteria</taxon>
        <taxon>Nitrosomonadales</taxon>
        <taxon>Gallionellaceae</taxon>
        <taxon>Ferriphaselus</taxon>
    </lineage>
</organism>
<dbReference type="SMART" id="SM00086">
    <property type="entry name" value="PAC"/>
    <property type="match status" value="3"/>
</dbReference>
<dbReference type="InterPro" id="IPR029787">
    <property type="entry name" value="Nucleotide_cyclase"/>
</dbReference>
<dbReference type="NCBIfam" id="TIGR00229">
    <property type="entry name" value="sensory_box"/>
    <property type="match status" value="4"/>
</dbReference>
<dbReference type="STRING" id="1188319.OYT1_00575"/>
<dbReference type="SMART" id="SM00052">
    <property type="entry name" value="EAL"/>
    <property type="match status" value="1"/>
</dbReference>
<dbReference type="NCBIfam" id="TIGR00254">
    <property type="entry name" value="GGDEF"/>
    <property type="match status" value="1"/>
</dbReference>
<dbReference type="InterPro" id="IPR001610">
    <property type="entry name" value="PAC"/>
</dbReference>
<dbReference type="AlphaFoldDB" id="A0A2Z6G8N6"/>
<feature type="domain" description="PAS" evidence="1">
    <location>
        <begin position="8"/>
        <end position="78"/>
    </location>
</feature>
<evidence type="ECO:0000313" key="6">
    <source>
        <dbReference type="Proteomes" id="UP000033070"/>
    </source>
</evidence>
<dbReference type="CDD" id="cd01949">
    <property type="entry name" value="GGDEF"/>
    <property type="match status" value="1"/>
</dbReference>
<dbReference type="Pfam" id="PF13188">
    <property type="entry name" value="PAS_8"/>
    <property type="match status" value="1"/>
</dbReference>
<gene>
    <name evidence="5" type="ORF">OYT1_ch0178</name>
</gene>
<dbReference type="InterPro" id="IPR000160">
    <property type="entry name" value="GGDEF_dom"/>
</dbReference>
<feature type="domain" description="PAC" evidence="2">
    <location>
        <begin position="589"/>
        <end position="641"/>
    </location>
</feature>
<dbReference type="CDD" id="cd01948">
    <property type="entry name" value="EAL"/>
    <property type="match status" value="1"/>
</dbReference>
<dbReference type="PROSITE" id="PS50112">
    <property type="entry name" value="PAS"/>
    <property type="match status" value="4"/>
</dbReference>
<feature type="domain" description="PAC" evidence="2">
    <location>
        <begin position="339"/>
        <end position="392"/>
    </location>
</feature>
<name>A0A2Z6G8N6_9PROT</name>
<dbReference type="Pfam" id="PF08447">
    <property type="entry name" value="PAS_3"/>
    <property type="match status" value="1"/>
</dbReference>
<dbReference type="SUPFAM" id="SSF55073">
    <property type="entry name" value="Nucleotide cyclase"/>
    <property type="match status" value="1"/>
</dbReference>
<keyword evidence="6" id="KW-1185">Reference proteome</keyword>
<evidence type="ECO:0000259" key="4">
    <source>
        <dbReference type="PROSITE" id="PS50887"/>
    </source>
</evidence>
<dbReference type="Pfam" id="PF13426">
    <property type="entry name" value="PAS_9"/>
    <property type="match status" value="2"/>
</dbReference>
<dbReference type="PROSITE" id="PS50113">
    <property type="entry name" value="PAC"/>
    <property type="match status" value="2"/>
</dbReference>
<evidence type="ECO:0000313" key="5">
    <source>
        <dbReference type="EMBL" id="BBE49753.1"/>
    </source>
</evidence>
<dbReference type="FunFam" id="3.30.70.270:FF:000001">
    <property type="entry name" value="Diguanylate cyclase domain protein"/>
    <property type="match status" value="1"/>
</dbReference>
<feature type="domain" description="PAS" evidence="1">
    <location>
        <begin position="516"/>
        <end position="562"/>
    </location>
</feature>
<dbReference type="Gene3D" id="3.30.450.20">
    <property type="entry name" value="PAS domain"/>
    <property type="match status" value="5"/>
</dbReference>
<dbReference type="InterPro" id="IPR035919">
    <property type="entry name" value="EAL_sf"/>
</dbReference>
<dbReference type="SMART" id="SM00267">
    <property type="entry name" value="GGDEF"/>
    <property type="match status" value="1"/>
</dbReference>
<dbReference type="CDD" id="cd00130">
    <property type="entry name" value="PAS"/>
    <property type="match status" value="3"/>
</dbReference>